<evidence type="ECO:0000313" key="2">
    <source>
        <dbReference type="Proteomes" id="UP000555552"/>
    </source>
</evidence>
<proteinExistence type="predicted"/>
<dbReference type="SUPFAM" id="SSF74650">
    <property type="entry name" value="Galactose mutarotase-like"/>
    <property type="match status" value="1"/>
</dbReference>
<dbReference type="GO" id="GO:0030246">
    <property type="term" value="F:carbohydrate binding"/>
    <property type="evidence" value="ECO:0007669"/>
    <property type="project" value="InterPro"/>
</dbReference>
<keyword evidence="2" id="KW-1185">Reference proteome</keyword>
<dbReference type="InterPro" id="IPR037481">
    <property type="entry name" value="LacX"/>
</dbReference>
<dbReference type="InterPro" id="IPR008183">
    <property type="entry name" value="Aldose_1/G6P_1-epimerase"/>
</dbReference>
<organism evidence="1 2">
    <name type="scientific">Pseudokineococcus marinus</name>
    <dbReference type="NCBI Taxonomy" id="351215"/>
    <lineage>
        <taxon>Bacteria</taxon>
        <taxon>Bacillati</taxon>
        <taxon>Actinomycetota</taxon>
        <taxon>Actinomycetes</taxon>
        <taxon>Kineosporiales</taxon>
        <taxon>Kineosporiaceae</taxon>
        <taxon>Pseudokineococcus</taxon>
    </lineage>
</organism>
<dbReference type="CDD" id="cd09024">
    <property type="entry name" value="Aldose_epim_lacX"/>
    <property type="match status" value="1"/>
</dbReference>
<protein>
    <submittedName>
        <fullName evidence="1">Aldose 1-epimerase family protein</fullName>
    </submittedName>
</protein>
<dbReference type="InterPro" id="IPR011013">
    <property type="entry name" value="Gal_mutarotase_sf_dom"/>
</dbReference>
<dbReference type="AlphaFoldDB" id="A0A849BKQ1"/>
<evidence type="ECO:0000313" key="1">
    <source>
        <dbReference type="EMBL" id="NNH23201.1"/>
    </source>
</evidence>
<dbReference type="Proteomes" id="UP000555552">
    <property type="component" value="Unassembled WGS sequence"/>
</dbReference>
<reference evidence="1 2" key="1">
    <citation type="submission" date="2020-05" db="EMBL/GenBank/DDBJ databases">
        <title>MicrobeNet Type strains.</title>
        <authorList>
            <person name="Nicholson A.C."/>
        </authorList>
    </citation>
    <scope>NUCLEOTIDE SEQUENCE [LARGE SCALE GENOMIC DNA]</scope>
    <source>
        <strain evidence="1 2">JCM 14547</strain>
    </source>
</reference>
<dbReference type="Gene3D" id="2.70.98.10">
    <property type="match status" value="1"/>
</dbReference>
<sequence length="301" mass="32733">MDEVRIASDRLSVVVARHGAELQSLRWTPPAGAGGSGGDDPLELLWQAGPAWRRHAPVLFPVVGRVADDEVVVDGRRYPMGQHGFARDSDFELLEASPSRAVLRLVDDEATREHYPFPFSLVVAYDVADAAVSVRWTVSTHGGQPLPYSLGWHPAFRWPLVDGVAKTDHVVRFAEPEPDDVRGVRGGLLTEPVPTPVQGDVLPLQEGLFADDAVVMDRVRSRTVRYGAPGTPTVRLDVEGFPQLGVWSKPSGADFVCLEPWAGLASPEGWQGELRDKPYSQRVAPGEVREAACTVTVEPPA</sequence>
<dbReference type="EMBL" id="JABEMA010000108">
    <property type="protein sequence ID" value="NNH23201.1"/>
    <property type="molecule type" value="Genomic_DNA"/>
</dbReference>
<gene>
    <name evidence="1" type="ORF">HLB09_08870</name>
</gene>
<comment type="caution">
    <text evidence="1">The sequence shown here is derived from an EMBL/GenBank/DDBJ whole genome shotgun (WGS) entry which is preliminary data.</text>
</comment>
<dbReference type="RefSeq" id="WP_171203028.1">
    <property type="nucleotide sequence ID" value="NZ_BAAANP010000001.1"/>
</dbReference>
<dbReference type="Pfam" id="PF01263">
    <property type="entry name" value="Aldose_epim"/>
    <property type="match status" value="1"/>
</dbReference>
<dbReference type="GO" id="GO:0016853">
    <property type="term" value="F:isomerase activity"/>
    <property type="evidence" value="ECO:0007669"/>
    <property type="project" value="InterPro"/>
</dbReference>
<name>A0A849BKQ1_9ACTN</name>
<dbReference type="GO" id="GO:0005975">
    <property type="term" value="P:carbohydrate metabolic process"/>
    <property type="evidence" value="ECO:0007669"/>
    <property type="project" value="InterPro"/>
</dbReference>
<dbReference type="InterPro" id="IPR014718">
    <property type="entry name" value="GH-type_carb-bd"/>
</dbReference>
<accession>A0A849BKQ1</accession>